<keyword evidence="3" id="KW-0342">GTP-binding</keyword>
<dbReference type="GO" id="GO:0003924">
    <property type="term" value="F:GTPase activity"/>
    <property type="evidence" value="ECO:0007669"/>
    <property type="project" value="InterPro"/>
</dbReference>
<dbReference type="InterPro" id="IPR004540">
    <property type="entry name" value="Transl_elong_EFG/EF2"/>
</dbReference>
<evidence type="ECO:0000256" key="2">
    <source>
        <dbReference type="ARBA" id="ARBA00022741"/>
    </source>
</evidence>
<dbReference type="InterPro" id="IPR009022">
    <property type="entry name" value="EFG_III"/>
</dbReference>
<evidence type="ECO:0000256" key="1">
    <source>
        <dbReference type="ARBA" id="ARBA00005870"/>
    </source>
</evidence>
<dbReference type="GO" id="GO:0003746">
    <property type="term" value="F:translation elongation factor activity"/>
    <property type="evidence" value="ECO:0007669"/>
    <property type="project" value="InterPro"/>
</dbReference>
<evidence type="ECO:0000259" key="4">
    <source>
        <dbReference type="PROSITE" id="PS51722"/>
    </source>
</evidence>
<dbReference type="Pfam" id="PF00009">
    <property type="entry name" value="GTP_EFTU"/>
    <property type="match status" value="1"/>
</dbReference>
<dbReference type="GO" id="GO:0005525">
    <property type="term" value="F:GTP binding"/>
    <property type="evidence" value="ECO:0007669"/>
    <property type="project" value="UniProtKB-KW"/>
</dbReference>
<dbReference type="InterPro" id="IPR009000">
    <property type="entry name" value="Transl_B-barrel_sf"/>
</dbReference>
<dbReference type="InterPro" id="IPR000795">
    <property type="entry name" value="T_Tr_GTP-bd_dom"/>
</dbReference>
<dbReference type="InterPro" id="IPR005517">
    <property type="entry name" value="Transl_elong_EFG/EF2_IV"/>
</dbReference>
<dbReference type="Gene3D" id="2.40.30.10">
    <property type="entry name" value="Translation factors"/>
    <property type="match status" value="1"/>
</dbReference>
<dbReference type="SMART" id="SM00838">
    <property type="entry name" value="EFG_C"/>
    <property type="match status" value="1"/>
</dbReference>
<protein>
    <recommendedName>
        <fullName evidence="4">Tr-type G domain-containing protein</fullName>
    </recommendedName>
</protein>
<dbReference type="CDD" id="cd01434">
    <property type="entry name" value="EFG_mtEFG1_IV"/>
    <property type="match status" value="1"/>
</dbReference>
<dbReference type="CDD" id="cd16262">
    <property type="entry name" value="EFG_III"/>
    <property type="match status" value="1"/>
</dbReference>
<dbReference type="NCBIfam" id="NF009891">
    <property type="entry name" value="PRK13351.1-1"/>
    <property type="match status" value="1"/>
</dbReference>
<dbReference type="PANTHER" id="PTHR43261">
    <property type="entry name" value="TRANSLATION ELONGATION FACTOR G-RELATED"/>
    <property type="match status" value="1"/>
</dbReference>
<dbReference type="Pfam" id="PF14492">
    <property type="entry name" value="EFG_III"/>
    <property type="match status" value="1"/>
</dbReference>
<dbReference type="InterPro" id="IPR053905">
    <property type="entry name" value="EF-G-like_DII"/>
</dbReference>
<dbReference type="InterPro" id="IPR047872">
    <property type="entry name" value="EFG_IV"/>
</dbReference>
<dbReference type="InterPro" id="IPR020568">
    <property type="entry name" value="Ribosomal_Su5_D2-typ_SF"/>
</dbReference>
<gene>
    <name evidence="5" type="ORF">METZ01_LOCUS119231</name>
</gene>
<dbReference type="InterPro" id="IPR027417">
    <property type="entry name" value="P-loop_NTPase"/>
</dbReference>
<dbReference type="InterPro" id="IPR005225">
    <property type="entry name" value="Small_GTP-bd"/>
</dbReference>
<dbReference type="NCBIfam" id="TIGR00231">
    <property type="entry name" value="small_GTP"/>
    <property type="match status" value="1"/>
</dbReference>
<dbReference type="SUPFAM" id="SSF54980">
    <property type="entry name" value="EF-G C-terminal domain-like"/>
    <property type="match status" value="2"/>
</dbReference>
<feature type="domain" description="Tr-type G" evidence="4">
    <location>
        <begin position="7"/>
        <end position="281"/>
    </location>
</feature>
<dbReference type="Pfam" id="PF03764">
    <property type="entry name" value="EFG_IV"/>
    <property type="match status" value="1"/>
</dbReference>
<dbReference type="EMBL" id="UINC01015830">
    <property type="protein sequence ID" value="SVA66377.1"/>
    <property type="molecule type" value="Genomic_DNA"/>
</dbReference>
<dbReference type="Pfam" id="PF22042">
    <property type="entry name" value="EF-G_D2"/>
    <property type="match status" value="1"/>
</dbReference>
<dbReference type="CDD" id="cd03713">
    <property type="entry name" value="EFG_mtEFG_C"/>
    <property type="match status" value="1"/>
</dbReference>
<dbReference type="Gene3D" id="3.30.70.240">
    <property type="match status" value="1"/>
</dbReference>
<dbReference type="SMART" id="SM00889">
    <property type="entry name" value="EFG_IV"/>
    <property type="match status" value="1"/>
</dbReference>
<name>A0A381XQA7_9ZZZZ</name>
<dbReference type="Pfam" id="PF00679">
    <property type="entry name" value="EFG_C"/>
    <property type="match status" value="1"/>
</dbReference>
<dbReference type="PANTHER" id="PTHR43261:SF6">
    <property type="entry name" value="ELONGATION FACTOR G-LIKE PROTEIN"/>
    <property type="match status" value="1"/>
</dbReference>
<dbReference type="FunFam" id="3.30.230.10:FF:000003">
    <property type="entry name" value="Elongation factor G"/>
    <property type="match status" value="1"/>
</dbReference>
<dbReference type="FunFam" id="3.30.70.240:FF:000001">
    <property type="entry name" value="Elongation factor G"/>
    <property type="match status" value="1"/>
</dbReference>
<dbReference type="InterPro" id="IPR035649">
    <property type="entry name" value="EFG_V"/>
</dbReference>
<keyword evidence="2" id="KW-0547">Nucleotide-binding</keyword>
<dbReference type="SUPFAM" id="SSF52540">
    <property type="entry name" value="P-loop containing nucleoside triphosphate hydrolases"/>
    <property type="match status" value="1"/>
</dbReference>
<dbReference type="NCBIfam" id="NF009379">
    <property type="entry name" value="PRK12740.1-3"/>
    <property type="match status" value="1"/>
</dbReference>
<dbReference type="PROSITE" id="PS51722">
    <property type="entry name" value="G_TR_2"/>
    <property type="match status" value="1"/>
</dbReference>
<organism evidence="5">
    <name type="scientific">marine metagenome</name>
    <dbReference type="NCBI Taxonomy" id="408172"/>
    <lineage>
        <taxon>unclassified sequences</taxon>
        <taxon>metagenomes</taxon>
        <taxon>ecological metagenomes</taxon>
    </lineage>
</organism>
<dbReference type="InterPro" id="IPR041095">
    <property type="entry name" value="EFG_II"/>
</dbReference>
<dbReference type="AlphaFoldDB" id="A0A381XQA7"/>
<dbReference type="SUPFAM" id="SSF54211">
    <property type="entry name" value="Ribosomal protein S5 domain 2-like"/>
    <property type="match status" value="1"/>
</dbReference>
<proteinExistence type="inferred from homology"/>
<dbReference type="SUPFAM" id="SSF50447">
    <property type="entry name" value="Translation proteins"/>
    <property type="match status" value="1"/>
</dbReference>
<comment type="similarity">
    <text evidence="1">Belongs to the TRAFAC class translation factor GTPase superfamily. Classic translation factor GTPase family. EF-G/EF-2 subfamily.</text>
</comment>
<dbReference type="Gene3D" id="3.30.70.870">
    <property type="entry name" value="Elongation Factor G (Translational Gtpase), domain 3"/>
    <property type="match status" value="1"/>
</dbReference>
<sequence>VTDYSVEKIRNICLAGHGGSGKTSLTEALLFTTGTINRLGSVDAGNTTSDYRDEEIEHGISMGVTPLYCDWFGHRIHLLDAPGFTDFTGEVKCAMRVADGVVVTLRALEGIEVETDRAWEYADEFDLPRMLVVNLLDKEHADFYDTLGRIQERFGSQAVPVNIPIGGNESFNGVVDLITMKALIYGSESNGKPDAQDIPDDVADQAAEYREKLIEVAAESDDELLEQYFEEGELTDEQLVDGLRKGICCGSIFPILCASASQNIGTSALLNTITQFMPSPADRPAAVAKKSGSEDEISLAADRGGPFSALVFKTVSEPHIGELSYFRVFSGEVKGGRDVYNSTKETTERFGQIFETLGRERTEMGSVRAGEIGAVVKLKDTHTGDTLCDRQMQVSLPRISFADPVAEVAISPKSKEDEEKISMGLSRLHEEDPSFVNRYDPELKQLILAGAGEMHLETVVERLQRRFGVGVDMIKPRVPYRETIRGTSEKHGRFKRQSGGRGQFGDTWIKIEPMSRGEGYEFVDAIVGGVVPGRFIPAVDKGIQEAMAEGVVAGYQVVDFKATLYDGSFHAVDSSEMAFKIAASMGFKSAVMEAKPVLLEPIYEAEVVVPEEYMGDVMGDLSSRRGRILGMDQKGTLQVVKAEVPLAELYKYSTSLRSMTQGRGSHSRKFLRYDEMPHEIQTKVVEEAEALKEQGG</sequence>
<reference evidence="5" key="1">
    <citation type="submission" date="2018-05" db="EMBL/GenBank/DDBJ databases">
        <authorList>
            <person name="Lanie J.A."/>
            <person name="Ng W.-L."/>
            <person name="Kazmierczak K.M."/>
            <person name="Andrzejewski T.M."/>
            <person name="Davidsen T.M."/>
            <person name="Wayne K.J."/>
            <person name="Tettelin H."/>
            <person name="Glass J.I."/>
            <person name="Rusch D."/>
            <person name="Podicherti R."/>
            <person name="Tsui H.-C.T."/>
            <person name="Winkler M.E."/>
        </authorList>
    </citation>
    <scope>NUCLEOTIDE SEQUENCE</scope>
</reference>
<dbReference type="Gene3D" id="3.30.230.10">
    <property type="match status" value="1"/>
</dbReference>
<dbReference type="NCBIfam" id="NF009381">
    <property type="entry name" value="PRK12740.1-5"/>
    <property type="match status" value="1"/>
</dbReference>
<dbReference type="Gene3D" id="3.40.50.300">
    <property type="entry name" value="P-loop containing nucleotide triphosphate hydrolases"/>
    <property type="match status" value="1"/>
</dbReference>
<feature type="non-terminal residue" evidence="5">
    <location>
        <position position="1"/>
    </location>
</feature>
<dbReference type="InterPro" id="IPR000640">
    <property type="entry name" value="EFG_V-like"/>
</dbReference>
<dbReference type="CDD" id="cd04170">
    <property type="entry name" value="EF-G_bact"/>
    <property type="match status" value="1"/>
</dbReference>
<dbReference type="InterPro" id="IPR035647">
    <property type="entry name" value="EFG_III/V"/>
</dbReference>
<evidence type="ECO:0000313" key="5">
    <source>
        <dbReference type="EMBL" id="SVA66377.1"/>
    </source>
</evidence>
<dbReference type="InterPro" id="IPR014721">
    <property type="entry name" value="Ribsml_uS5_D2-typ_fold_subgr"/>
</dbReference>
<dbReference type="FunFam" id="2.40.30.10:FF:000006">
    <property type="entry name" value="Elongation factor G"/>
    <property type="match status" value="1"/>
</dbReference>
<dbReference type="GO" id="GO:0032790">
    <property type="term" value="P:ribosome disassembly"/>
    <property type="evidence" value="ECO:0007669"/>
    <property type="project" value="TreeGrafter"/>
</dbReference>
<dbReference type="NCBIfam" id="TIGR00484">
    <property type="entry name" value="EF-G"/>
    <property type="match status" value="1"/>
</dbReference>
<evidence type="ECO:0000256" key="3">
    <source>
        <dbReference type="ARBA" id="ARBA00023134"/>
    </source>
</evidence>
<dbReference type="CDD" id="cd04088">
    <property type="entry name" value="EFG_mtEFG_II"/>
    <property type="match status" value="1"/>
</dbReference>
<accession>A0A381XQA7</accession>